<dbReference type="RefSeq" id="XP_022472985.1">
    <property type="nucleotide sequence ID" value="XM_022620451.1"/>
</dbReference>
<feature type="compositionally biased region" description="Polar residues" evidence="2">
    <location>
        <begin position="502"/>
        <end position="514"/>
    </location>
</feature>
<dbReference type="EMBL" id="MJBS01000077">
    <property type="protein sequence ID" value="OHE95824.1"/>
    <property type="molecule type" value="Genomic_DNA"/>
</dbReference>
<feature type="compositionally biased region" description="Polar residues" evidence="2">
    <location>
        <begin position="719"/>
        <end position="728"/>
    </location>
</feature>
<feature type="region of interest" description="Disordered" evidence="2">
    <location>
        <begin position="1784"/>
        <end position="1823"/>
    </location>
</feature>
<dbReference type="SMART" id="SM00233">
    <property type="entry name" value="PH"/>
    <property type="match status" value="1"/>
</dbReference>
<keyword evidence="5" id="KW-1185">Reference proteome</keyword>
<feature type="region of interest" description="Disordered" evidence="2">
    <location>
        <begin position="542"/>
        <end position="611"/>
    </location>
</feature>
<dbReference type="InterPro" id="IPR024774">
    <property type="entry name" value="PH_dom-Mcp5-type"/>
</dbReference>
<feature type="compositionally biased region" description="Polar residues" evidence="2">
    <location>
        <begin position="696"/>
        <end position="710"/>
    </location>
</feature>
<dbReference type="GO" id="GO:0005938">
    <property type="term" value="C:cell cortex"/>
    <property type="evidence" value="ECO:0007669"/>
    <property type="project" value="InterPro"/>
</dbReference>
<evidence type="ECO:0000313" key="5">
    <source>
        <dbReference type="Proteomes" id="UP000176998"/>
    </source>
</evidence>
<feature type="compositionally biased region" description="Basic and acidic residues" evidence="2">
    <location>
        <begin position="1351"/>
        <end position="1372"/>
    </location>
</feature>
<feature type="compositionally biased region" description="Low complexity" evidence="2">
    <location>
        <begin position="652"/>
        <end position="669"/>
    </location>
</feature>
<dbReference type="GO" id="GO:0005739">
    <property type="term" value="C:mitochondrion"/>
    <property type="evidence" value="ECO:0007669"/>
    <property type="project" value="TreeGrafter"/>
</dbReference>
<evidence type="ECO:0000256" key="2">
    <source>
        <dbReference type="SAM" id="MobiDB-lite"/>
    </source>
</evidence>
<dbReference type="CDD" id="cd13365">
    <property type="entry name" value="PH_PLC_plant-like"/>
    <property type="match status" value="1"/>
</dbReference>
<keyword evidence="1" id="KW-0175">Coiled coil</keyword>
<comment type="caution">
    <text evidence="4">The sequence shown here is derived from an EMBL/GenBank/DDBJ whole genome shotgun (WGS) entry which is preliminary data.</text>
</comment>
<name>A0A1G4B354_9PEZI</name>
<reference evidence="4 5" key="1">
    <citation type="submission" date="2016-09" db="EMBL/GenBank/DDBJ databases">
        <authorList>
            <person name="Capua I."/>
            <person name="De Benedictis P."/>
            <person name="Joannis T."/>
            <person name="Lombin L.H."/>
            <person name="Cattoli G."/>
        </authorList>
    </citation>
    <scope>NUCLEOTIDE SEQUENCE [LARGE SCALE GENOMIC DNA]</scope>
    <source>
        <strain evidence="4 5">IMI 309357</strain>
    </source>
</reference>
<feature type="compositionally biased region" description="Low complexity" evidence="2">
    <location>
        <begin position="35"/>
        <end position="45"/>
    </location>
</feature>
<dbReference type="GO" id="GO:0000226">
    <property type="term" value="P:microtubule cytoskeleton organization"/>
    <property type="evidence" value="ECO:0007669"/>
    <property type="project" value="TreeGrafter"/>
</dbReference>
<proteinExistence type="predicted"/>
<feature type="compositionally biased region" description="Acidic residues" evidence="2">
    <location>
        <begin position="487"/>
        <end position="497"/>
    </location>
</feature>
<dbReference type="PROSITE" id="PS50003">
    <property type="entry name" value="PH_DOMAIN"/>
    <property type="match status" value="1"/>
</dbReference>
<dbReference type="SUPFAM" id="SSF50729">
    <property type="entry name" value="PH domain-like"/>
    <property type="match status" value="1"/>
</dbReference>
<dbReference type="InterPro" id="IPR053005">
    <property type="entry name" value="Nuclear_Pos-Cytoskel_Interact"/>
</dbReference>
<feature type="region of interest" description="Disordered" evidence="2">
    <location>
        <begin position="447"/>
        <end position="529"/>
    </location>
</feature>
<feature type="region of interest" description="Disordered" evidence="2">
    <location>
        <begin position="1"/>
        <end position="54"/>
    </location>
</feature>
<feature type="region of interest" description="Disordered" evidence="2">
    <location>
        <begin position="783"/>
        <end position="809"/>
    </location>
</feature>
<feature type="coiled-coil region" evidence="1">
    <location>
        <begin position="202"/>
        <end position="352"/>
    </location>
</feature>
<evidence type="ECO:0000256" key="1">
    <source>
        <dbReference type="SAM" id="Coils"/>
    </source>
</evidence>
<feature type="compositionally biased region" description="Low complexity" evidence="2">
    <location>
        <begin position="1932"/>
        <end position="1942"/>
    </location>
</feature>
<dbReference type="Proteomes" id="UP000176998">
    <property type="component" value="Unassembled WGS sequence"/>
</dbReference>
<feature type="region of interest" description="Disordered" evidence="2">
    <location>
        <begin position="684"/>
        <end position="737"/>
    </location>
</feature>
<gene>
    <name evidence="4" type="ORF">CORC01_08821</name>
</gene>
<organism evidence="4 5">
    <name type="scientific">Colletotrichum orchidophilum</name>
    <dbReference type="NCBI Taxonomy" id="1209926"/>
    <lineage>
        <taxon>Eukaryota</taxon>
        <taxon>Fungi</taxon>
        <taxon>Dikarya</taxon>
        <taxon>Ascomycota</taxon>
        <taxon>Pezizomycotina</taxon>
        <taxon>Sordariomycetes</taxon>
        <taxon>Hypocreomycetidae</taxon>
        <taxon>Glomerellales</taxon>
        <taxon>Glomerellaceae</taxon>
        <taxon>Colletotrichum</taxon>
    </lineage>
</organism>
<feature type="region of interest" description="Disordered" evidence="2">
    <location>
        <begin position="641"/>
        <end position="670"/>
    </location>
</feature>
<accession>A0A1G4B354</accession>
<feature type="region of interest" description="Disordered" evidence="2">
    <location>
        <begin position="375"/>
        <end position="396"/>
    </location>
</feature>
<sequence length="1951" mass="212027">MATSLAVDKPHLPPADADANDPFVSPPGPAHNRYSTYDSQSFSSSPGQAKRALQAHIADTERRLDEAGKLGTALVHQRKELAERLKEVEEQETEGELAPELRAKLVDIEKEYNDVARETARAFLPKQRVPSNEAAGGSPYVPDGRIGRRSVSPSKFEKLEIQATGSPSKLSVPNRKVRNQPANRIHDIEFAAEISTSLIAQVRNLQSLLSEKDEELRDIKVDKSKLEIENENFQQRVKTLDESENRYKDENWNLETQIHDLIASQKDAADREKKLTQSLNVLQVEKNSAQKELDDAKVSLAKLAEEHERAVRHLDLDLTTAKRNAATAETERNSLRRKVDDLMSQNTELAKAISVQRGRMSDRDFVRGVSDEDFETATDGFTPEHSPPPSPIKGTPRHAMLESETLKSSLLHAQRTIQSQKTVIHREKTEKLELKRLLQDTRDELEKLRTDAAPAPARRTRKVESREFKKPSRGLLGGHRSSRNEVYQDDNEWEEATEIGSPRTSPTIRSNSTVRRPSSRPGSSYRPQFTDVSDAFETANETSDAAFETANERGTETEDFQTGAEDFSGGDDTETETESPSKGRELRPQTLVMGGGRNSYDSTASTSADEDEEYIEYRTPTSHHNNQRMRVRLGRGLMNRRSRQVSEEPNFQSSPASAATGSASGTPQAVGGQSLFAELGELENSDAESIEETTNRTRSATAESSEIGPTSTPPVPTLSMDSANNGSMTDPVKRAAAASRPMMVDSGMMTEPMTESPPLSPVSIVHDEKVESMGSMMAASQAARHLSQDDAADGVRSRPLSTLSYSDSGAQYDRDMDAKLAQFPMPPSSPQHFVLPPPPELSLSSIDVQDIEPVVEPVTPPPAPAPLTMTSLVSEVVEPKAESEVPAPVLAFTPLVSEIVEPKAEPSILPPTLSISTYLSEAVEPVAEPEMPPPVLSLSALHAHNLEPVAEPEVVPPALSLSSLHAHNIEPVAEPENPPPTLSLSALHAHNLEPVAEPETPPPALSLSALHAHNLEPVAEPEVVPPALSLSVLHAHNIEPVAEPEVVIPVPGLTLSALLSENIEPKEEPETSRALAAIPAPILVPVSAPAPTLTLSSIASEHVEPREEPEVPVIVPALSLSAIATEHVEPKAEPEFVPPAPTLSLSALFSHNLEPQAGPEVLPPALSLSSIVAEEVEPKAEPKVIPEAPALSFSLIAAENIEPKAEPEVIVPAPVLSLTSISSEDIEPKAEPAPALTMSLISFADIQPRAEPEVLPPLPPALTLSSISSENIEPKAEPEVPAPPPALLAYSNISSEHVEPRAAPQPVLDFSSVLSQHVEPAVAMESVAPKPNFAFSTIESIETQPISPRSPKRDAFILPRDMDSPFDEKDVPRTPSKNALMSSVFGRGKNKTSDSLIIAEDDTRQSPSDDRLSETPESQRPFKEISTNANVRPAPKVVVPMSDSGAQTSLTAEAIDEMLLAKTKATSDKSLSSFGTPSTPGTVRIRRPSHDSLSSFSTENKMDTAFRRPGSANSNLAPSQPLPPLPPNHKEAIEAARTGSSHSAVMGPPLWPASAMRNQRPQTPNGARPQSPLSILTKPTPTARGTRAGAAYGTAEVHSPTKLSTMSRHSSVSSFVSEIDHRFNPQAEMAAATGFGPNTDPRMIQAITQTMIGEYLWKYTRKAGRGEISDYRHRRYFWVHPYTRTLYWSDRDPATAGRSELRGKSVPIEAVRVVTDDNPMPPGLHRKSLIVISPGRTIKFTCTTGQRHETWFNALSYLLLRTTDEGQSDVEEMAGAITQADVDEFNPQFGRRTNSTARQRPPPSLSSYNSRTTRNQSPAVDMSMNVPTLTPNKHQIAQAQRPTMAGRISGYFGTFSSLRSRSAAAPSSSIYEASEVHDSAEDLREIIERQDRDADRLENVRACCDGKHDVGTLHHHPKRGRPSGAHSHSHSHSQSGPSTSATPMSTVRARS</sequence>
<feature type="region of interest" description="Disordered" evidence="2">
    <location>
        <begin position="1464"/>
        <end position="1586"/>
    </location>
</feature>
<evidence type="ECO:0000313" key="4">
    <source>
        <dbReference type="EMBL" id="OHE95824.1"/>
    </source>
</evidence>
<feature type="compositionally biased region" description="Polar residues" evidence="2">
    <location>
        <begin position="799"/>
        <end position="809"/>
    </location>
</feature>
<dbReference type="InterPro" id="IPR001849">
    <property type="entry name" value="PH_domain"/>
</dbReference>
<dbReference type="GeneID" id="34561961"/>
<dbReference type="GO" id="GO:0015631">
    <property type="term" value="F:tubulin binding"/>
    <property type="evidence" value="ECO:0007669"/>
    <property type="project" value="TreeGrafter"/>
</dbReference>
<feature type="compositionally biased region" description="Polar residues" evidence="2">
    <location>
        <begin position="1468"/>
        <end position="1481"/>
    </location>
</feature>
<dbReference type="Pfam" id="PF12814">
    <property type="entry name" value="Mcp5_PH"/>
    <property type="match status" value="1"/>
</dbReference>
<feature type="region of interest" description="Disordered" evidence="2">
    <location>
        <begin position="1907"/>
        <end position="1951"/>
    </location>
</feature>
<feature type="region of interest" description="Disordered" evidence="2">
    <location>
        <begin position="1344"/>
        <end position="1431"/>
    </location>
</feature>
<protein>
    <submittedName>
        <fullName evidence="4">PH domain-containing protein</fullName>
    </submittedName>
</protein>
<feature type="compositionally biased region" description="Polar residues" evidence="2">
    <location>
        <begin position="1556"/>
        <end position="1565"/>
    </location>
</feature>
<dbReference type="OrthoDB" id="2149224at2759"/>
<feature type="compositionally biased region" description="Basic residues" evidence="2">
    <location>
        <begin position="1913"/>
        <end position="1931"/>
    </location>
</feature>
<feature type="domain" description="PH" evidence="3">
    <location>
        <begin position="1649"/>
        <end position="1760"/>
    </location>
</feature>
<dbReference type="PANTHER" id="PTHR28190">
    <property type="entry name" value="NUCLEAR MIGRATION PROTEIN NUM1"/>
    <property type="match status" value="1"/>
</dbReference>
<feature type="compositionally biased region" description="Polar residues" evidence="2">
    <location>
        <begin position="1805"/>
        <end position="1818"/>
    </location>
</feature>
<dbReference type="STRING" id="1209926.A0A1G4B354"/>
<feature type="compositionally biased region" description="Basic and acidic residues" evidence="2">
    <location>
        <begin position="1401"/>
        <end position="1414"/>
    </location>
</feature>
<dbReference type="PANTHER" id="PTHR28190:SF1">
    <property type="entry name" value="NUCLEAR MIGRATION PROTEIN NUM1"/>
    <property type="match status" value="1"/>
</dbReference>
<evidence type="ECO:0000259" key="3">
    <source>
        <dbReference type="PROSITE" id="PS50003"/>
    </source>
</evidence>
<dbReference type="GO" id="GO:0005543">
    <property type="term" value="F:phospholipid binding"/>
    <property type="evidence" value="ECO:0007669"/>
    <property type="project" value="InterPro"/>
</dbReference>
<feature type="compositionally biased region" description="Low complexity" evidence="2">
    <location>
        <begin position="515"/>
        <end position="527"/>
    </location>
</feature>
<dbReference type="GO" id="GO:0032065">
    <property type="term" value="P:maintenance of protein location in cell cortex"/>
    <property type="evidence" value="ECO:0007669"/>
    <property type="project" value="InterPro"/>
</dbReference>
<feature type="compositionally biased region" description="Acidic residues" evidence="2">
    <location>
        <begin position="568"/>
        <end position="577"/>
    </location>
</feature>